<evidence type="ECO:0000313" key="2">
    <source>
        <dbReference type="Proteomes" id="UP000053758"/>
    </source>
</evidence>
<name>A0A081CK15_PSEA2</name>
<dbReference type="AlphaFoldDB" id="A0A081CK15"/>
<accession>A0A081CK15</accession>
<gene>
    <name evidence="1" type="ORF">PAN0_016d5236</name>
</gene>
<proteinExistence type="predicted"/>
<organism evidence="1 2">
    <name type="scientific">Pseudozyma antarctica</name>
    <name type="common">Yeast</name>
    <name type="synonym">Candida antarctica</name>
    <dbReference type="NCBI Taxonomy" id="84753"/>
    <lineage>
        <taxon>Eukaryota</taxon>
        <taxon>Fungi</taxon>
        <taxon>Dikarya</taxon>
        <taxon>Basidiomycota</taxon>
        <taxon>Ustilaginomycotina</taxon>
        <taxon>Ustilaginomycetes</taxon>
        <taxon>Ustilaginales</taxon>
        <taxon>Ustilaginaceae</taxon>
        <taxon>Moesziomyces</taxon>
    </lineage>
</organism>
<dbReference type="Proteomes" id="UP000053758">
    <property type="component" value="Unassembled WGS sequence"/>
</dbReference>
<dbReference type="EMBL" id="DF830083">
    <property type="protein sequence ID" value="GAK67011.1"/>
    <property type="molecule type" value="Genomic_DNA"/>
</dbReference>
<keyword evidence="2" id="KW-1185">Reference proteome</keyword>
<protein>
    <submittedName>
        <fullName evidence="1">Uncharacterized protein</fullName>
    </submittedName>
</protein>
<reference evidence="2" key="1">
    <citation type="journal article" date="2014" name="Genome Announc.">
        <title>Draft Genome Sequence of the Yeast Pseudozyma antarctica Type Strain JCM10317, a Producer of the Glycolipid Biosurfactants, Mannosylerythritol Lipids.</title>
        <authorList>
            <person name="Saika A."/>
            <person name="Koike H."/>
            <person name="Hori T."/>
            <person name="Fukuoka T."/>
            <person name="Sato S."/>
            <person name="Habe H."/>
            <person name="Kitamoto D."/>
            <person name="Morita T."/>
        </authorList>
    </citation>
    <scope>NUCLEOTIDE SEQUENCE [LARGE SCALE GENOMIC DNA]</scope>
    <source>
        <strain evidence="2">JCM 10317</strain>
    </source>
</reference>
<dbReference type="RefSeq" id="XP_014654664.1">
    <property type="nucleotide sequence ID" value="XM_014799178.1"/>
</dbReference>
<dbReference type="GeneID" id="26306136"/>
<dbReference type="OrthoDB" id="2556793at2759"/>
<evidence type="ECO:0000313" key="1">
    <source>
        <dbReference type="EMBL" id="GAK67011.1"/>
    </source>
</evidence>
<sequence>MMQTPRSLTQVPAVPAVAMSTTTQGRCRPASIASSADALAMLKKDTSTLATVSSTSSNTSDLLTPLLPTAAYPTTMFPHRVRAAPMMSSQTHDTPESGPEDIWLDTPLASLCTTSRMVEPICSGQALEQSLQMSVPPSCSWSRTSEVPHPMLAQQSVSIAAASNLFSLEGGLSDDRSMSVSDLLRDILPESSPWSETSYSTMEQTPSGCPLDTSTALGLFFPSEGQTTLGKRSFGDIDAVNSYSFASKESAAPATAADALSSAVKLFSSSAPSLASNSCAEPPLFQSKQAEGRQDQVAVSNLTILNEPTTVTGYSRAVTQMHSERLGALLGLPSPTTQSYQQNNAETYSNPLGDTRFEGSEYPLDFLTAPITSQSASLTATTPAQIRAATKRCLQNAVLGGKMASFLLDHQDHIVSAADSAILCEMLATGLVGLPATWDSLRASKINFSELLSDHQTVAWWQKACREVLLQQYQQDRRASQDRRDGRIPGRHPHHYSKEMVLSWNSESGAHQLVEVKVSTVAKQSDADEICIVASVRICRLPALAAIATSYTLDPQASWYAPKLARSAHQAYEKLRLLVSRHGLILRTSTSRLGDTCRGARGKNGTSRCTAIHSILGPTCPIPLVGQSLVDTACLTPLLPVAAQAAIVGLAQTVQLNVAGRLITAVVQPVIENLTKADEGPRRARQPASKVWVTLSSSDPDWSRQPATSVPLTQTNRHNRYLSYGRSASSSSVQSHMHGSHAPRHSISTFLPASTSYSLPRAIPSNRRASVQFDWSSIAKSTSHHGSFQHDLGRIEENEDPSEHSSGTGADMPGEVHDTLTSMMAQLELENRSLRKRLGMQQRNGVT</sequence>
<dbReference type="HOGENOM" id="CLU_340689_0_0_1"/>